<keyword evidence="3" id="KW-1185">Reference proteome</keyword>
<evidence type="ECO:0000313" key="3">
    <source>
        <dbReference type="Proteomes" id="UP000574769"/>
    </source>
</evidence>
<dbReference type="SUPFAM" id="SSF52540">
    <property type="entry name" value="P-loop containing nucleoside triphosphate hydrolases"/>
    <property type="match status" value="1"/>
</dbReference>
<sequence length="402" mass="43776">MAEDHAVLTQIGDLADAGERMIERLRRKAFLPESRKGLNVRFGIAEAAQLLGCSTNRIRMAEDDGRLPPAPAAENGRRVGYTVEQMLRMREVLGASPARAPLDIPAIIAVQNFKGGVGKSTVTTHLAHYFAVQGYRVLVVDCDSQATTTTLFGFNPHFNITRGETLYPYLSIDPTQADLAYAVKATPWPNVDLIPSNLELFDVEYELAAAGSDGGSVLAARFRKLKRGLSDLARDYDVVLLDPPPALGTISLAVMQAANALLVPLAATTPDFCSTVQFLSMMDQVLHQLTGAGIAVDYQFVRLICSKFDGNDPSHAMVRAIMEQSFGPALLSVPILESAEISHAAMRMMTVYELDKPIGTPKTHKRCRANLDEAMRQVEQLVRQGWGRVEPLSEEALVDAAA</sequence>
<dbReference type="AlphaFoldDB" id="A0A7W7AMH7"/>
<reference evidence="2 3" key="1">
    <citation type="submission" date="2020-08" db="EMBL/GenBank/DDBJ databases">
        <title>Genomic Encyclopedia of Type Strains, Phase IV (KMG-IV): sequencing the most valuable type-strain genomes for metagenomic binning, comparative biology and taxonomic classification.</title>
        <authorList>
            <person name="Goeker M."/>
        </authorList>
    </citation>
    <scope>NUCLEOTIDE SEQUENCE [LARGE SCALE GENOMIC DNA]</scope>
    <source>
        <strain evidence="2 3">DSM 15867</strain>
    </source>
</reference>
<dbReference type="InterPro" id="IPR009061">
    <property type="entry name" value="DNA-bd_dom_put_sf"/>
</dbReference>
<gene>
    <name evidence="2" type="ORF">GGQ96_003952</name>
</gene>
<feature type="domain" description="AAA" evidence="1">
    <location>
        <begin position="107"/>
        <end position="284"/>
    </location>
</feature>
<proteinExistence type="predicted"/>
<dbReference type="Gene3D" id="3.40.50.300">
    <property type="entry name" value="P-loop containing nucleotide triphosphate hydrolases"/>
    <property type="match status" value="1"/>
</dbReference>
<dbReference type="Proteomes" id="UP000574769">
    <property type="component" value="Unassembled WGS sequence"/>
</dbReference>
<dbReference type="InterPro" id="IPR025669">
    <property type="entry name" value="AAA_dom"/>
</dbReference>
<dbReference type="SUPFAM" id="SSF46955">
    <property type="entry name" value="Putative DNA-binding domain"/>
    <property type="match status" value="1"/>
</dbReference>
<dbReference type="CDD" id="cd02042">
    <property type="entry name" value="ParAB_family"/>
    <property type="match status" value="1"/>
</dbReference>
<evidence type="ECO:0000259" key="1">
    <source>
        <dbReference type="Pfam" id="PF13614"/>
    </source>
</evidence>
<comment type="caution">
    <text evidence="2">The sequence shown here is derived from an EMBL/GenBank/DDBJ whole genome shotgun (WGS) entry which is preliminary data.</text>
</comment>
<dbReference type="PANTHER" id="PTHR13696:SF52">
    <property type="entry name" value="PARA FAMILY PROTEIN CT_582"/>
    <property type="match status" value="1"/>
</dbReference>
<accession>A0A7W7AMH7</accession>
<dbReference type="Pfam" id="PF13614">
    <property type="entry name" value="AAA_31"/>
    <property type="match status" value="1"/>
</dbReference>
<dbReference type="InterPro" id="IPR050678">
    <property type="entry name" value="DNA_Partitioning_ATPase"/>
</dbReference>
<dbReference type="EMBL" id="JACHNY010000015">
    <property type="protein sequence ID" value="MBB4619792.1"/>
    <property type="molecule type" value="Genomic_DNA"/>
</dbReference>
<dbReference type="PANTHER" id="PTHR13696">
    <property type="entry name" value="P-LOOP CONTAINING NUCLEOSIDE TRIPHOSPHATE HYDROLASE"/>
    <property type="match status" value="1"/>
</dbReference>
<evidence type="ECO:0000313" key="2">
    <source>
        <dbReference type="EMBL" id="MBB4619792.1"/>
    </source>
</evidence>
<protein>
    <submittedName>
        <fullName evidence="2">Chromosome partitioning protein</fullName>
    </submittedName>
</protein>
<dbReference type="InterPro" id="IPR027417">
    <property type="entry name" value="P-loop_NTPase"/>
</dbReference>
<organism evidence="2 3">
    <name type="scientific">Sphingomonas abaci</name>
    <dbReference type="NCBI Taxonomy" id="237611"/>
    <lineage>
        <taxon>Bacteria</taxon>
        <taxon>Pseudomonadati</taxon>
        <taxon>Pseudomonadota</taxon>
        <taxon>Alphaproteobacteria</taxon>
        <taxon>Sphingomonadales</taxon>
        <taxon>Sphingomonadaceae</taxon>
        <taxon>Sphingomonas</taxon>
    </lineage>
</organism>
<name>A0A7W7AMH7_9SPHN</name>